<dbReference type="AlphaFoldDB" id="A0A6A7A0W4"/>
<proteinExistence type="predicted"/>
<evidence type="ECO:0000313" key="1">
    <source>
        <dbReference type="EMBL" id="KAF2826970.1"/>
    </source>
</evidence>
<organism evidence="1 2">
    <name type="scientific">Ophiobolus disseminans</name>
    <dbReference type="NCBI Taxonomy" id="1469910"/>
    <lineage>
        <taxon>Eukaryota</taxon>
        <taxon>Fungi</taxon>
        <taxon>Dikarya</taxon>
        <taxon>Ascomycota</taxon>
        <taxon>Pezizomycotina</taxon>
        <taxon>Dothideomycetes</taxon>
        <taxon>Pleosporomycetidae</taxon>
        <taxon>Pleosporales</taxon>
        <taxon>Pleosporineae</taxon>
        <taxon>Phaeosphaeriaceae</taxon>
        <taxon>Ophiobolus</taxon>
    </lineage>
</organism>
<dbReference type="OrthoDB" id="291007at2759"/>
<name>A0A6A7A0W4_9PLEO</name>
<dbReference type="Proteomes" id="UP000799424">
    <property type="component" value="Unassembled WGS sequence"/>
</dbReference>
<sequence>MTTYEPEPYASVYAADKDKDWTGDTLATICPTSCNPFYPQFNMCDITTSCTTTGSAHYYCACRAG</sequence>
<dbReference type="EMBL" id="MU006225">
    <property type="protein sequence ID" value="KAF2826970.1"/>
    <property type="molecule type" value="Genomic_DNA"/>
</dbReference>
<reference evidence="1" key="1">
    <citation type="journal article" date="2020" name="Stud. Mycol.">
        <title>101 Dothideomycetes genomes: a test case for predicting lifestyles and emergence of pathogens.</title>
        <authorList>
            <person name="Haridas S."/>
            <person name="Albert R."/>
            <person name="Binder M."/>
            <person name="Bloem J."/>
            <person name="Labutti K."/>
            <person name="Salamov A."/>
            <person name="Andreopoulos B."/>
            <person name="Baker S."/>
            <person name="Barry K."/>
            <person name="Bills G."/>
            <person name="Bluhm B."/>
            <person name="Cannon C."/>
            <person name="Castanera R."/>
            <person name="Culley D."/>
            <person name="Daum C."/>
            <person name="Ezra D."/>
            <person name="Gonzalez J."/>
            <person name="Henrissat B."/>
            <person name="Kuo A."/>
            <person name="Liang C."/>
            <person name="Lipzen A."/>
            <person name="Lutzoni F."/>
            <person name="Magnuson J."/>
            <person name="Mondo S."/>
            <person name="Nolan M."/>
            <person name="Ohm R."/>
            <person name="Pangilinan J."/>
            <person name="Park H.-J."/>
            <person name="Ramirez L."/>
            <person name="Alfaro M."/>
            <person name="Sun H."/>
            <person name="Tritt A."/>
            <person name="Yoshinaga Y."/>
            <person name="Zwiers L.-H."/>
            <person name="Turgeon B."/>
            <person name="Goodwin S."/>
            <person name="Spatafora J."/>
            <person name="Crous P."/>
            <person name="Grigoriev I."/>
        </authorList>
    </citation>
    <scope>NUCLEOTIDE SEQUENCE</scope>
    <source>
        <strain evidence="1">CBS 113818</strain>
    </source>
</reference>
<accession>A0A6A7A0W4</accession>
<protein>
    <submittedName>
        <fullName evidence="1">Uncharacterized protein</fullName>
    </submittedName>
</protein>
<evidence type="ECO:0000313" key="2">
    <source>
        <dbReference type="Proteomes" id="UP000799424"/>
    </source>
</evidence>
<keyword evidence="2" id="KW-1185">Reference proteome</keyword>
<gene>
    <name evidence="1" type="ORF">CC86DRAFT_370068</name>
</gene>